<dbReference type="InterPro" id="IPR000626">
    <property type="entry name" value="Ubiquitin-like_dom"/>
</dbReference>
<accession>A0ABR3IYR4</accession>
<dbReference type="EMBL" id="JASNQZ010000014">
    <property type="protein sequence ID" value="KAL0948414.1"/>
    <property type="molecule type" value="Genomic_DNA"/>
</dbReference>
<dbReference type="InterPro" id="IPR022617">
    <property type="entry name" value="Rad60/SUMO-like_dom"/>
</dbReference>
<feature type="domain" description="Ubiquitin-like" evidence="1">
    <location>
        <begin position="12"/>
        <end position="86"/>
    </location>
</feature>
<dbReference type="CDD" id="cd01763">
    <property type="entry name" value="Ubl_SUMO_like"/>
    <property type="match status" value="1"/>
</dbReference>
<dbReference type="Proteomes" id="UP001556367">
    <property type="component" value="Unassembled WGS sequence"/>
</dbReference>
<gene>
    <name evidence="2" type="ORF">HGRIS_010995</name>
</gene>
<organism evidence="2 3">
    <name type="scientific">Hohenbuehelia grisea</name>
    <dbReference type="NCBI Taxonomy" id="104357"/>
    <lineage>
        <taxon>Eukaryota</taxon>
        <taxon>Fungi</taxon>
        <taxon>Dikarya</taxon>
        <taxon>Basidiomycota</taxon>
        <taxon>Agaricomycotina</taxon>
        <taxon>Agaricomycetes</taxon>
        <taxon>Agaricomycetidae</taxon>
        <taxon>Agaricales</taxon>
        <taxon>Pleurotineae</taxon>
        <taxon>Pleurotaceae</taxon>
        <taxon>Hohenbuehelia</taxon>
    </lineage>
</organism>
<keyword evidence="3" id="KW-1185">Reference proteome</keyword>
<dbReference type="InterPro" id="IPR029071">
    <property type="entry name" value="Ubiquitin-like_domsf"/>
</dbReference>
<evidence type="ECO:0000313" key="3">
    <source>
        <dbReference type="Proteomes" id="UP001556367"/>
    </source>
</evidence>
<dbReference type="Pfam" id="PF11976">
    <property type="entry name" value="Rad60-SLD"/>
    <property type="match status" value="1"/>
</dbReference>
<evidence type="ECO:0000313" key="2">
    <source>
        <dbReference type="EMBL" id="KAL0948414.1"/>
    </source>
</evidence>
<evidence type="ECO:0000259" key="1">
    <source>
        <dbReference type="PROSITE" id="PS50053"/>
    </source>
</evidence>
<protein>
    <recommendedName>
        <fullName evidence="1">Ubiquitin-like domain-containing protein</fullName>
    </recommendedName>
</protein>
<comment type="caution">
    <text evidence="2">The sequence shown here is derived from an EMBL/GenBank/DDBJ whole genome shotgun (WGS) entry which is preliminary data.</text>
</comment>
<dbReference type="Gene3D" id="3.10.20.90">
    <property type="entry name" value="Phosphatidylinositol 3-kinase Catalytic Subunit, Chain A, domain 1"/>
    <property type="match status" value="1"/>
</dbReference>
<dbReference type="PROSITE" id="PS50053">
    <property type="entry name" value="UBIQUITIN_2"/>
    <property type="match status" value="1"/>
</dbReference>
<sequence>MADEGEDVKPKLNLNINYEGNHITVKVKANTPFRKVFEAAEKRLGKDPGTFKFTWDGERLQAEDTPAGLGMEDNDTIDAFLEQLGGGCSSPIMTRLA</sequence>
<proteinExistence type="predicted"/>
<reference evidence="3" key="1">
    <citation type="submission" date="2024-06" db="EMBL/GenBank/DDBJ databases">
        <title>Multi-omics analyses provide insights into the biosynthesis of the anticancer antibiotic pleurotin in Hohenbuehelia grisea.</title>
        <authorList>
            <person name="Weaver J.A."/>
            <person name="Alberti F."/>
        </authorList>
    </citation>
    <scope>NUCLEOTIDE SEQUENCE [LARGE SCALE GENOMIC DNA]</scope>
    <source>
        <strain evidence="3">T-177</strain>
    </source>
</reference>
<dbReference type="PANTHER" id="PTHR10562">
    <property type="entry name" value="SMALL UBIQUITIN-RELATED MODIFIER"/>
    <property type="match status" value="1"/>
</dbReference>
<name>A0ABR3IYR4_9AGAR</name>
<dbReference type="SUPFAM" id="SSF54236">
    <property type="entry name" value="Ubiquitin-like"/>
    <property type="match status" value="1"/>
</dbReference>